<comment type="caution">
    <text evidence="1">The sequence shown here is derived from an EMBL/GenBank/DDBJ whole genome shotgun (WGS) entry which is preliminary data.</text>
</comment>
<sequence>MAERRAVGGQVARRPPLCLPYPVTVGVPSSTRPARGRWVQERASPAGPLKAVPFRGWRSMCVACLRDRSPLVSQHSSLPLSDRRAVSLCWRLARPGRRVVTPVTGPPARQESG</sequence>
<proteinExistence type="predicted"/>
<protein>
    <submittedName>
        <fullName evidence="1">Uncharacterized protein</fullName>
    </submittedName>
</protein>
<organism evidence="1 2">
    <name type="scientific">Chiloscyllium punctatum</name>
    <name type="common">Brownbanded bambooshark</name>
    <name type="synonym">Hemiscyllium punctatum</name>
    <dbReference type="NCBI Taxonomy" id="137246"/>
    <lineage>
        <taxon>Eukaryota</taxon>
        <taxon>Metazoa</taxon>
        <taxon>Chordata</taxon>
        <taxon>Craniata</taxon>
        <taxon>Vertebrata</taxon>
        <taxon>Chondrichthyes</taxon>
        <taxon>Elasmobranchii</taxon>
        <taxon>Galeomorphii</taxon>
        <taxon>Galeoidea</taxon>
        <taxon>Orectolobiformes</taxon>
        <taxon>Hemiscylliidae</taxon>
        <taxon>Chiloscyllium</taxon>
    </lineage>
</organism>
<evidence type="ECO:0000313" key="2">
    <source>
        <dbReference type="Proteomes" id="UP000287033"/>
    </source>
</evidence>
<reference evidence="1 2" key="1">
    <citation type="journal article" date="2018" name="Nat. Ecol. Evol.">
        <title>Shark genomes provide insights into elasmobranch evolution and the origin of vertebrates.</title>
        <authorList>
            <person name="Hara Y"/>
            <person name="Yamaguchi K"/>
            <person name="Onimaru K"/>
            <person name="Kadota M"/>
            <person name="Koyanagi M"/>
            <person name="Keeley SD"/>
            <person name="Tatsumi K"/>
            <person name="Tanaka K"/>
            <person name="Motone F"/>
            <person name="Kageyama Y"/>
            <person name="Nozu R"/>
            <person name="Adachi N"/>
            <person name="Nishimura O"/>
            <person name="Nakagawa R"/>
            <person name="Tanegashima C"/>
            <person name="Kiyatake I"/>
            <person name="Matsumoto R"/>
            <person name="Murakumo K"/>
            <person name="Nishida K"/>
            <person name="Terakita A"/>
            <person name="Kuratani S"/>
            <person name="Sato K"/>
            <person name="Hyodo S Kuraku.S."/>
        </authorList>
    </citation>
    <scope>NUCLEOTIDE SEQUENCE [LARGE SCALE GENOMIC DNA]</scope>
</reference>
<evidence type="ECO:0000313" key="1">
    <source>
        <dbReference type="EMBL" id="GCC44916.1"/>
    </source>
</evidence>
<name>A0A401TQL0_CHIPU</name>
<keyword evidence="2" id="KW-1185">Reference proteome</keyword>
<dbReference type="Proteomes" id="UP000287033">
    <property type="component" value="Unassembled WGS sequence"/>
</dbReference>
<accession>A0A401TQL0</accession>
<dbReference type="AlphaFoldDB" id="A0A401TQL0"/>
<gene>
    <name evidence="1" type="ORF">chiPu_0028951</name>
</gene>
<dbReference type="EMBL" id="BEZZ01144412">
    <property type="protein sequence ID" value="GCC44916.1"/>
    <property type="molecule type" value="Genomic_DNA"/>
</dbReference>